<evidence type="ECO:0000256" key="2">
    <source>
        <dbReference type="ARBA" id="ARBA00023012"/>
    </source>
</evidence>
<evidence type="ECO:0000256" key="6">
    <source>
        <dbReference type="PROSITE-ProRule" id="PRU00169"/>
    </source>
</evidence>
<proteinExistence type="predicted"/>
<reference evidence="8 9" key="1">
    <citation type="submission" date="2019-06" db="EMBL/GenBank/DDBJ databases">
        <title>Quisquiliibacterium sp. nov., isolated from a maize field.</title>
        <authorList>
            <person name="Lin S.-Y."/>
            <person name="Tsai C.-F."/>
            <person name="Young C.-C."/>
        </authorList>
    </citation>
    <scope>NUCLEOTIDE SEQUENCE [LARGE SCALE GENOMIC DNA]</scope>
    <source>
        <strain evidence="8 9">CC-CFT501</strain>
    </source>
</reference>
<evidence type="ECO:0000259" key="7">
    <source>
        <dbReference type="PROSITE" id="PS50110"/>
    </source>
</evidence>
<evidence type="ECO:0000313" key="8">
    <source>
        <dbReference type="EMBL" id="TXL67286.1"/>
    </source>
</evidence>
<dbReference type="FunFam" id="3.40.50.2300:FF:000001">
    <property type="entry name" value="DNA-binding response regulator PhoB"/>
    <property type="match status" value="1"/>
</dbReference>
<keyword evidence="9" id="KW-1185">Reference proteome</keyword>
<dbReference type="SMART" id="SM00448">
    <property type="entry name" value="REC"/>
    <property type="match status" value="1"/>
</dbReference>
<keyword evidence="3" id="KW-0805">Transcription regulation</keyword>
<keyword evidence="4" id="KW-0238">DNA-binding</keyword>
<accession>A0A5C8P245</accession>
<dbReference type="PANTHER" id="PTHR44591:SF3">
    <property type="entry name" value="RESPONSE REGULATORY DOMAIN-CONTAINING PROTEIN"/>
    <property type="match status" value="1"/>
</dbReference>
<keyword evidence="5" id="KW-0804">Transcription</keyword>
<evidence type="ECO:0000256" key="5">
    <source>
        <dbReference type="ARBA" id="ARBA00023163"/>
    </source>
</evidence>
<evidence type="ECO:0000256" key="1">
    <source>
        <dbReference type="ARBA" id="ARBA00022553"/>
    </source>
</evidence>
<dbReference type="Proteomes" id="UP000321548">
    <property type="component" value="Unassembled WGS sequence"/>
</dbReference>
<protein>
    <submittedName>
        <fullName evidence="8">Response regulator</fullName>
    </submittedName>
</protein>
<dbReference type="AlphaFoldDB" id="A0A5C8P245"/>
<feature type="modified residue" description="4-aspartylphosphate" evidence="6">
    <location>
        <position position="53"/>
    </location>
</feature>
<organism evidence="8 9">
    <name type="scientific">Zeimonas arvi</name>
    <dbReference type="NCBI Taxonomy" id="2498847"/>
    <lineage>
        <taxon>Bacteria</taxon>
        <taxon>Pseudomonadati</taxon>
        <taxon>Pseudomonadota</taxon>
        <taxon>Betaproteobacteria</taxon>
        <taxon>Burkholderiales</taxon>
        <taxon>Burkholderiaceae</taxon>
        <taxon>Zeimonas</taxon>
    </lineage>
</organism>
<feature type="domain" description="Response regulatory" evidence="7">
    <location>
        <begin position="4"/>
        <end position="120"/>
    </location>
</feature>
<keyword evidence="2" id="KW-0902">Two-component regulatory system</keyword>
<dbReference type="InterPro" id="IPR011006">
    <property type="entry name" value="CheY-like_superfamily"/>
</dbReference>
<evidence type="ECO:0000313" key="9">
    <source>
        <dbReference type="Proteomes" id="UP000321548"/>
    </source>
</evidence>
<dbReference type="OrthoDB" id="9103936at2"/>
<evidence type="ECO:0000256" key="3">
    <source>
        <dbReference type="ARBA" id="ARBA00023015"/>
    </source>
</evidence>
<keyword evidence="1 6" id="KW-0597">Phosphoprotein</keyword>
<dbReference type="GO" id="GO:0003677">
    <property type="term" value="F:DNA binding"/>
    <property type="evidence" value="ECO:0007669"/>
    <property type="project" value="UniProtKB-KW"/>
</dbReference>
<dbReference type="CDD" id="cd17574">
    <property type="entry name" value="REC_OmpR"/>
    <property type="match status" value="1"/>
</dbReference>
<dbReference type="EMBL" id="VDUY01000002">
    <property type="protein sequence ID" value="TXL67286.1"/>
    <property type="molecule type" value="Genomic_DNA"/>
</dbReference>
<evidence type="ECO:0000256" key="4">
    <source>
        <dbReference type="ARBA" id="ARBA00023125"/>
    </source>
</evidence>
<dbReference type="GO" id="GO:0000160">
    <property type="term" value="P:phosphorelay signal transduction system"/>
    <property type="evidence" value="ECO:0007669"/>
    <property type="project" value="UniProtKB-KW"/>
</dbReference>
<comment type="caution">
    <text evidence="8">The sequence shown here is derived from an EMBL/GenBank/DDBJ whole genome shotgun (WGS) entry which is preliminary data.</text>
</comment>
<gene>
    <name evidence="8" type="ORF">FHP08_06680</name>
</gene>
<dbReference type="RefSeq" id="WP_147703534.1">
    <property type="nucleotide sequence ID" value="NZ_VDUY01000002.1"/>
</dbReference>
<dbReference type="PANTHER" id="PTHR44591">
    <property type="entry name" value="STRESS RESPONSE REGULATOR PROTEIN 1"/>
    <property type="match status" value="1"/>
</dbReference>
<sequence>MPHRVLIAEDEPNIVESLSFVLAREGFEVEAALDGEAAIDRLRRQLPDLLILDVMLPRLNGFEVLKRVKADPALRALPVIVLTAKGQVQDRRMAEEIGVDGFMTKPFSNREVVDEVRRLIAERQVAP</sequence>
<dbReference type="SUPFAM" id="SSF52172">
    <property type="entry name" value="CheY-like"/>
    <property type="match status" value="1"/>
</dbReference>
<dbReference type="InterPro" id="IPR001789">
    <property type="entry name" value="Sig_transdc_resp-reg_receiver"/>
</dbReference>
<name>A0A5C8P245_9BURK</name>
<dbReference type="Pfam" id="PF00072">
    <property type="entry name" value="Response_reg"/>
    <property type="match status" value="1"/>
</dbReference>
<dbReference type="PROSITE" id="PS50110">
    <property type="entry name" value="RESPONSE_REGULATORY"/>
    <property type="match status" value="1"/>
</dbReference>
<dbReference type="InterPro" id="IPR050595">
    <property type="entry name" value="Bact_response_regulator"/>
</dbReference>
<dbReference type="Gene3D" id="3.40.50.2300">
    <property type="match status" value="1"/>
</dbReference>